<dbReference type="Proteomes" id="UP001162734">
    <property type="component" value="Chromosome"/>
</dbReference>
<dbReference type="EMBL" id="AP025592">
    <property type="protein sequence ID" value="BDG08443.1"/>
    <property type="molecule type" value="Genomic_DNA"/>
</dbReference>
<dbReference type="Pfam" id="PF00590">
    <property type="entry name" value="TP_methylase"/>
    <property type="match status" value="1"/>
</dbReference>
<sequence length="254" mass="25260">MNGFVSLVGAGPGDPELLTLKAARRLAEADLVLYDALVSGEVLRHAARAHCFFVGKRAGALGVRQEAIHRMMVDAARAGKRVVRLKCGDPFVLGRGGEEAIALAEAGVPHEVVPGVSSALAAPALAGIPLTQRGLASGFAVLSGHGPEAWRPILDGLAPGTLSLVVLMGLGARAELAAALLGRGWSPSTPAALLFAASTPRARAWTGTLAGLASAPADASDGAPATLVVGEVVSLAAATGLSPSQAAAAAGKVA</sequence>
<feature type="domain" description="Tetrapyrrole methylase" evidence="8">
    <location>
        <begin position="5"/>
        <end position="212"/>
    </location>
</feature>
<evidence type="ECO:0000256" key="7">
    <source>
        <dbReference type="ARBA" id="ARBA00025705"/>
    </source>
</evidence>
<keyword evidence="6" id="KW-0627">Porphyrin biosynthesis</keyword>
<dbReference type="InterPro" id="IPR000878">
    <property type="entry name" value="4pyrrol_Mease"/>
</dbReference>
<evidence type="ECO:0000256" key="3">
    <source>
        <dbReference type="ARBA" id="ARBA00022603"/>
    </source>
</evidence>
<gene>
    <name evidence="9" type="ORF">AMPC_15560</name>
</gene>
<dbReference type="Gene3D" id="3.40.1010.10">
    <property type="entry name" value="Cobalt-precorrin-4 Transmethylase, Domain 1"/>
    <property type="match status" value="1"/>
</dbReference>
<keyword evidence="10" id="KW-1185">Reference proteome</keyword>
<keyword evidence="5" id="KW-0949">S-adenosyl-L-methionine</keyword>
<dbReference type="CDD" id="cd11642">
    <property type="entry name" value="SUMT"/>
    <property type="match status" value="1"/>
</dbReference>
<evidence type="ECO:0000256" key="2">
    <source>
        <dbReference type="ARBA" id="ARBA00012162"/>
    </source>
</evidence>
<evidence type="ECO:0000256" key="5">
    <source>
        <dbReference type="ARBA" id="ARBA00022691"/>
    </source>
</evidence>
<evidence type="ECO:0000256" key="4">
    <source>
        <dbReference type="ARBA" id="ARBA00022679"/>
    </source>
</evidence>
<dbReference type="InterPro" id="IPR006366">
    <property type="entry name" value="CobA/CysG_C"/>
</dbReference>
<dbReference type="NCBIfam" id="NF004790">
    <property type="entry name" value="PRK06136.1"/>
    <property type="match status" value="1"/>
</dbReference>
<dbReference type="InterPro" id="IPR050161">
    <property type="entry name" value="Siro_Cobalamin_biosynth"/>
</dbReference>
<keyword evidence="3" id="KW-0489">Methyltransferase</keyword>
<evidence type="ECO:0000259" key="8">
    <source>
        <dbReference type="Pfam" id="PF00590"/>
    </source>
</evidence>
<evidence type="ECO:0000313" key="9">
    <source>
        <dbReference type="EMBL" id="BDG08443.1"/>
    </source>
</evidence>
<protein>
    <recommendedName>
        <fullName evidence="2">uroporphyrinogen-III C-methyltransferase</fullName>
        <ecNumber evidence="2">2.1.1.107</ecNumber>
    </recommendedName>
</protein>
<proteinExistence type="inferred from homology"/>
<evidence type="ECO:0000256" key="1">
    <source>
        <dbReference type="ARBA" id="ARBA00005879"/>
    </source>
</evidence>
<dbReference type="InterPro" id="IPR014777">
    <property type="entry name" value="4pyrrole_Mease_sub1"/>
</dbReference>
<dbReference type="RefSeq" id="WP_248345622.1">
    <property type="nucleotide sequence ID" value="NZ_AP025592.1"/>
</dbReference>
<dbReference type="NCBIfam" id="TIGR01469">
    <property type="entry name" value="cobA_cysG_Cterm"/>
    <property type="match status" value="1"/>
</dbReference>
<dbReference type="InterPro" id="IPR014776">
    <property type="entry name" value="4pyrrole_Mease_sub2"/>
</dbReference>
<dbReference type="PANTHER" id="PTHR45790">
    <property type="entry name" value="SIROHEME SYNTHASE-RELATED"/>
    <property type="match status" value="1"/>
</dbReference>
<dbReference type="PANTHER" id="PTHR45790:SF3">
    <property type="entry name" value="S-ADENOSYL-L-METHIONINE-DEPENDENT UROPORPHYRINOGEN III METHYLTRANSFERASE, CHLOROPLASTIC"/>
    <property type="match status" value="1"/>
</dbReference>
<dbReference type="SUPFAM" id="SSF53790">
    <property type="entry name" value="Tetrapyrrole methylase"/>
    <property type="match status" value="1"/>
</dbReference>
<keyword evidence="4" id="KW-0808">Transferase</keyword>
<reference evidence="10" key="1">
    <citation type="journal article" date="2022" name="Int. J. Syst. Evol. Microbiol.">
        <title>Anaeromyxobacter oryzae sp. nov., Anaeromyxobacter diazotrophicus sp. nov. and Anaeromyxobacter paludicola sp. nov., isolated from paddy soils.</title>
        <authorList>
            <person name="Itoh H."/>
            <person name="Xu Z."/>
            <person name="Mise K."/>
            <person name="Masuda Y."/>
            <person name="Ushijima N."/>
            <person name="Hayakawa C."/>
            <person name="Shiratori Y."/>
            <person name="Senoo K."/>
        </authorList>
    </citation>
    <scope>NUCLEOTIDE SEQUENCE [LARGE SCALE GENOMIC DNA]</scope>
    <source>
        <strain evidence="10">Red630</strain>
    </source>
</reference>
<dbReference type="PROSITE" id="PS00839">
    <property type="entry name" value="SUMT_1"/>
    <property type="match status" value="1"/>
</dbReference>
<accession>A0ABM7X9D1</accession>
<evidence type="ECO:0000256" key="6">
    <source>
        <dbReference type="ARBA" id="ARBA00023244"/>
    </source>
</evidence>
<dbReference type="InterPro" id="IPR003043">
    <property type="entry name" value="Uropor_MeTrfase_CS"/>
</dbReference>
<dbReference type="InterPro" id="IPR035996">
    <property type="entry name" value="4pyrrol_Methylase_sf"/>
</dbReference>
<dbReference type="EC" id="2.1.1.107" evidence="2"/>
<name>A0ABM7X9D1_9BACT</name>
<organism evidence="9 10">
    <name type="scientific">Anaeromyxobacter paludicola</name>
    <dbReference type="NCBI Taxonomy" id="2918171"/>
    <lineage>
        <taxon>Bacteria</taxon>
        <taxon>Pseudomonadati</taxon>
        <taxon>Myxococcota</taxon>
        <taxon>Myxococcia</taxon>
        <taxon>Myxococcales</taxon>
        <taxon>Cystobacterineae</taxon>
        <taxon>Anaeromyxobacteraceae</taxon>
        <taxon>Anaeromyxobacter</taxon>
    </lineage>
</organism>
<dbReference type="Gene3D" id="3.30.950.10">
    <property type="entry name" value="Methyltransferase, Cobalt-precorrin-4 Transmethylase, Domain 2"/>
    <property type="match status" value="1"/>
</dbReference>
<comment type="pathway">
    <text evidence="7">Porphyrin-containing compound metabolism; siroheme biosynthesis; precorrin-2 from uroporphyrinogen III: step 1/1.</text>
</comment>
<evidence type="ECO:0000313" key="10">
    <source>
        <dbReference type="Proteomes" id="UP001162734"/>
    </source>
</evidence>
<comment type="similarity">
    <text evidence="1">Belongs to the precorrin methyltransferase family.</text>
</comment>